<dbReference type="RefSeq" id="WP_012505858.1">
    <property type="nucleotide sequence ID" value="NC_011059.1"/>
</dbReference>
<dbReference type="SUPFAM" id="SSF81345">
    <property type="entry name" value="ABC transporter involved in vitamin B12 uptake, BtuC"/>
    <property type="match status" value="1"/>
</dbReference>
<dbReference type="STRING" id="290512.Paes_1298"/>
<dbReference type="EMBL" id="CP001108">
    <property type="protein sequence ID" value="ACF46323.1"/>
    <property type="molecule type" value="Genomic_DNA"/>
</dbReference>
<feature type="transmembrane region" description="Helical" evidence="8">
    <location>
        <begin position="333"/>
        <end position="352"/>
    </location>
</feature>
<protein>
    <submittedName>
        <fullName evidence="9">Transport system permease protein</fullName>
    </submittedName>
</protein>
<evidence type="ECO:0000256" key="6">
    <source>
        <dbReference type="ARBA" id="ARBA00022989"/>
    </source>
</evidence>
<dbReference type="GO" id="GO:0005886">
    <property type="term" value="C:plasma membrane"/>
    <property type="evidence" value="ECO:0007669"/>
    <property type="project" value="UniProtKB-SubCell"/>
</dbReference>
<name>B4S8D6_PROA2</name>
<comment type="similarity">
    <text evidence="2">Belongs to the binding-protein-dependent transport system permease family. FecCD subfamily.</text>
</comment>
<dbReference type="Proteomes" id="UP000002725">
    <property type="component" value="Chromosome"/>
</dbReference>
<dbReference type="Pfam" id="PF01032">
    <property type="entry name" value="FecCD"/>
    <property type="match status" value="1"/>
</dbReference>
<keyword evidence="6 8" id="KW-1133">Transmembrane helix</keyword>
<evidence type="ECO:0000256" key="1">
    <source>
        <dbReference type="ARBA" id="ARBA00004651"/>
    </source>
</evidence>
<feature type="transmembrane region" description="Helical" evidence="8">
    <location>
        <begin position="143"/>
        <end position="164"/>
    </location>
</feature>
<keyword evidence="5 8" id="KW-0812">Transmembrane</keyword>
<keyword evidence="4" id="KW-1003">Cell membrane</keyword>
<evidence type="ECO:0000256" key="8">
    <source>
        <dbReference type="SAM" id="Phobius"/>
    </source>
</evidence>
<comment type="subcellular location">
    <subcellularLocation>
        <location evidence="1">Cell membrane</location>
        <topology evidence="1">Multi-pass membrane protein</topology>
    </subcellularLocation>
</comment>
<dbReference type="KEGG" id="paa:Paes_1298"/>
<dbReference type="eggNOG" id="COG0609">
    <property type="taxonomic scope" value="Bacteria"/>
</dbReference>
<proteinExistence type="inferred from homology"/>
<reference evidence="9" key="1">
    <citation type="submission" date="2008-06" db="EMBL/GenBank/DDBJ databases">
        <title>Complete sequence of chromosome of Prosthecochloris aestuarii DSM 271.</title>
        <authorList>
            <consortium name="US DOE Joint Genome Institute"/>
            <person name="Lucas S."/>
            <person name="Copeland A."/>
            <person name="Lapidus A."/>
            <person name="Glavina del Rio T."/>
            <person name="Dalin E."/>
            <person name="Tice H."/>
            <person name="Bruce D."/>
            <person name="Goodwin L."/>
            <person name="Pitluck S."/>
            <person name="Schmutz J."/>
            <person name="Larimer F."/>
            <person name="Land M."/>
            <person name="Hauser L."/>
            <person name="Kyrpides N."/>
            <person name="Anderson I."/>
            <person name="Liu Z."/>
            <person name="Li T."/>
            <person name="Zhao F."/>
            <person name="Overmann J."/>
            <person name="Bryant D.A."/>
            <person name="Richardson P."/>
        </authorList>
    </citation>
    <scope>NUCLEOTIDE SEQUENCE [LARGE SCALE GENOMIC DNA]</scope>
    <source>
        <strain evidence="9">DSM 271</strain>
    </source>
</reference>
<feature type="transmembrane region" description="Helical" evidence="8">
    <location>
        <begin position="214"/>
        <end position="237"/>
    </location>
</feature>
<evidence type="ECO:0000256" key="4">
    <source>
        <dbReference type="ARBA" id="ARBA00022475"/>
    </source>
</evidence>
<evidence type="ECO:0000256" key="3">
    <source>
        <dbReference type="ARBA" id="ARBA00022448"/>
    </source>
</evidence>
<dbReference type="PANTHER" id="PTHR30472">
    <property type="entry name" value="FERRIC ENTEROBACTIN TRANSPORT SYSTEM PERMEASE PROTEIN"/>
    <property type="match status" value="1"/>
</dbReference>
<dbReference type="InterPro" id="IPR000522">
    <property type="entry name" value="ABC_transptr_permease_BtuC"/>
</dbReference>
<feature type="transmembrane region" description="Helical" evidence="8">
    <location>
        <begin position="258"/>
        <end position="284"/>
    </location>
</feature>
<dbReference type="CDD" id="cd06550">
    <property type="entry name" value="TM_ABC_iron-siderophores_like"/>
    <property type="match status" value="1"/>
</dbReference>
<dbReference type="GO" id="GO:0022857">
    <property type="term" value="F:transmembrane transporter activity"/>
    <property type="evidence" value="ECO:0007669"/>
    <property type="project" value="InterPro"/>
</dbReference>
<dbReference type="Gene3D" id="1.10.3470.10">
    <property type="entry name" value="ABC transporter involved in vitamin B12 uptake, BtuC"/>
    <property type="match status" value="1"/>
</dbReference>
<organism evidence="9 10">
    <name type="scientific">Prosthecochloris aestuarii (strain DSM 271 / SK 413)</name>
    <dbReference type="NCBI Taxonomy" id="290512"/>
    <lineage>
        <taxon>Bacteria</taxon>
        <taxon>Pseudomonadati</taxon>
        <taxon>Chlorobiota</taxon>
        <taxon>Chlorobiia</taxon>
        <taxon>Chlorobiales</taxon>
        <taxon>Chlorobiaceae</taxon>
        <taxon>Prosthecochloris</taxon>
    </lineage>
</organism>
<dbReference type="PANTHER" id="PTHR30472:SF41">
    <property type="entry name" value="TRANSPORT SYSTEM PERMEASE PROTEIN"/>
    <property type="match status" value="1"/>
</dbReference>
<dbReference type="InterPro" id="IPR037294">
    <property type="entry name" value="ABC_BtuC-like"/>
</dbReference>
<dbReference type="GO" id="GO:0033214">
    <property type="term" value="P:siderophore-iron import into cell"/>
    <property type="evidence" value="ECO:0007669"/>
    <property type="project" value="TreeGrafter"/>
</dbReference>
<dbReference type="HOGENOM" id="CLU_013016_0_0_10"/>
<gene>
    <name evidence="9" type="ordered locus">Paes_1298</name>
</gene>
<keyword evidence="10" id="KW-1185">Reference proteome</keyword>
<feature type="transmembrane region" description="Helical" evidence="8">
    <location>
        <begin position="102"/>
        <end position="123"/>
    </location>
</feature>
<keyword evidence="3" id="KW-0813">Transport</keyword>
<accession>B4S8D6</accession>
<feature type="transmembrane region" description="Helical" evidence="8">
    <location>
        <begin position="23"/>
        <end position="48"/>
    </location>
</feature>
<dbReference type="AlphaFoldDB" id="B4S8D6"/>
<evidence type="ECO:0000313" key="10">
    <source>
        <dbReference type="Proteomes" id="UP000002725"/>
    </source>
</evidence>
<evidence type="ECO:0000256" key="5">
    <source>
        <dbReference type="ARBA" id="ARBA00022692"/>
    </source>
</evidence>
<feature type="transmembrane region" description="Helical" evidence="8">
    <location>
        <begin position="304"/>
        <end position="324"/>
    </location>
</feature>
<sequence>MSVDDTASGGAHPWPRLTLRLPLVMLLLALVLFFFLLDLVLGSVRIPLPSVVSILMGNGSDIEAWDKIVTYIRLPKALTAVLAGAALSVSGLQMQTLFRNPLAGPSVLGISAGASLGVAMVMLASGSAANAFAIRQLGLGGSWLIVISATLGAACVLLVVLAIAVRIKDNIVLLIVGIMVGNMTVSLISIWQYFSEPEEIQDYLIWTFGSLGGVLGNQLWVLAAVIGIGLLVSFAASKSLNVMLLGENYARSLGMSTFYVRVTVIAATSLLAGSVTGFCGPIGFIGIAVPHLTRSILDTSDHRFLMPGVCLMGALVMLVCDIIAQMPGSQTTLPINAVTALIGSPVVIWVIMKNRNLKSSFS</sequence>
<evidence type="ECO:0000256" key="7">
    <source>
        <dbReference type="ARBA" id="ARBA00023136"/>
    </source>
</evidence>
<evidence type="ECO:0000256" key="2">
    <source>
        <dbReference type="ARBA" id="ARBA00007935"/>
    </source>
</evidence>
<keyword evidence="7 8" id="KW-0472">Membrane</keyword>
<feature type="transmembrane region" description="Helical" evidence="8">
    <location>
        <begin position="171"/>
        <end position="194"/>
    </location>
</feature>
<evidence type="ECO:0000313" key="9">
    <source>
        <dbReference type="EMBL" id="ACF46323.1"/>
    </source>
</evidence>